<evidence type="ECO:0000256" key="3">
    <source>
        <dbReference type="ARBA" id="ARBA00010780"/>
    </source>
</evidence>
<dbReference type="PANTHER" id="PTHR31030:SF1">
    <property type="entry name" value="PLASMA MEMBRANE FUSION PROTEIN PRM1"/>
    <property type="match status" value="1"/>
</dbReference>
<keyword evidence="6 10" id="KW-0184">Conjugation</keyword>
<feature type="region of interest" description="Disordered" evidence="11">
    <location>
        <begin position="651"/>
        <end position="683"/>
    </location>
</feature>
<keyword evidence="13" id="KW-1185">Reference proteome</keyword>
<evidence type="ECO:0000256" key="4">
    <source>
        <dbReference type="ARBA" id="ARBA00022475"/>
    </source>
</evidence>
<keyword evidence="9" id="KW-0325">Glycoprotein</keyword>
<keyword evidence="7 10" id="KW-1133">Transmembrane helix</keyword>
<dbReference type="EMBL" id="PGCJ01000016">
    <property type="protein sequence ID" value="PLW56896.1"/>
    <property type="molecule type" value="Genomic_DNA"/>
</dbReference>
<feature type="compositionally biased region" description="Low complexity" evidence="11">
    <location>
        <begin position="23"/>
        <end position="35"/>
    </location>
</feature>
<evidence type="ECO:0000313" key="13">
    <source>
        <dbReference type="Proteomes" id="UP000235388"/>
    </source>
</evidence>
<comment type="function">
    <text evidence="1 10">Involved in cell fusion during mating by stabilizing the plasma membrane fusion event.</text>
</comment>
<feature type="transmembrane region" description="Helical" evidence="10">
    <location>
        <begin position="321"/>
        <end position="340"/>
    </location>
</feature>
<organism evidence="12 13">
    <name type="scientific">Puccinia coronata f. sp. avenae</name>
    <dbReference type="NCBI Taxonomy" id="200324"/>
    <lineage>
        <taxon>Eukaryota</taxon>
        <taxon>Fungi</taxon>
        <taxon>Dikarya</taxon>
        <taxon>Basidiomycota</taxon>
        <taxon>Pucciniomycotina</taxon>
        <taxon>Pucciniomycetes</taxon>
        <taxon>Pucciniales</taxon>
        <taxon>Pucciniaceae</taxon>
        <taxon>Puccinia</taxon>
    </lineage>
</organism>
<sequence>MIFRSRRRSSTTLRPKFPPPYMSPGRGSPPTSSPSIAVTDPGLQPYLGLRARTSLAWLAYPILILVLILIQLILTLQSVHDGVGDAKREMASACSGIEGAASVAVSIPHFMADQTNDFLVTGAENIVHGLALVLDLSIRAIEAIIMYVIDTYRSLYLCLAEFVVRGSLALLIAVAEEAEKAFTDAVHGLRTAIQSTIGAAESVLSGAIDDLNKLPLVHITKPNLDVPNLDALQSFKMPTGLSDGLNKLNASLPTLADLRDSLDKLVTTPFEALRVEVTSKLSNATIDRSLLTVPPPKRVEFCQEMDTSFIDVVGKIVSEGIKILIIAILIVIVLITLFNIMKERFLWGRMVASLHRSREVWLHNNENTPSTSKLLSFLQSMKTPMLSRVSNKMYLKNKNGRHRGPWLFAYLTWPAALLFLGAGLLGTIIVEVQLASLHGVRNHAVQEANTGVNGLTNLLTDKINQETANMSATFANDTNSVILRFQTDVNDHMLGWAGSTTTTLNNTLITFYDGLTKVVGDTFGNTPLRDPALELLKCLIGSKVAGIEAALTFVHDHAHVDLPTVSPTALMIKPRQTQDLVNSIASTSTDGAPDTNGGNQTMATTFVDRLIDRYTKALLKQRITYFALLACYLIVILFGAVGVTWDVLQEKRSRRKTDSPIKLSETEPSADAPNGTSKSMPTSNGFLAFPLPLPSKVPPSSGPLPHHQPSFLEMSDEPPEPPFSKFSPITPASSPTARWPAVPAGRAGGPAQPVILLTGRTGLFDQCASQAGLHDRNVQPARWSNTPVWPVSQVTGREGPPAQPVGTARPVLVKHRSDCYVQAVIAGSVQLILRAT</sequence>
<dbReference type="GO" id="GO:0032220">
    <property type="term" value="P:plasma membrane fusion involved in cytogamy"/>
    <property type="evidence" value="ECO:0007669"/>
    <property type="project" value="TreeGrafter"/>
</dbReference>
<name>A0A2N5W3R2_9BASI</name>
<feature type="region of interest" description="Disordered" evidence="11">
    <location>
        <begin position="1"/>
        <end position="35"/>
    </location>
</feature>
<evidence type="ECO:0000256" key="7">
    <source>
        <dbReference type="ARBA" id="ARBA00022989"/>
    </source>
</evidence>
<evidence type="ECO:0000313" key="12">
    <source>
        <dbReference type="EMBL" id="PLW56896.1"/>
    </source>
</evidence>
<dbReference type="STRING" id="200324.A0A2N5W3R2"/>
<evidence type="ECO:0000256" key="6">
    <source>
        <dbReference type="ARBA" id="ARBA00022971"/>
    </source>
</evidence>
<evidence type="ECO:0000256" key="5">
    <source>
        <dbReference type="ARBA" id="ARBA00022692"/>
    </source>
</evidence>
<evidence type="ECO:0000256" key="11">
    <source>
        <dbReference type="SAM" id="MobiDB-lite"/>
    </source>
</evidence>
<feature type="compositionally biased region" description="Polar residues" evidence="11">
    <location>
        <begin position="674"/>
        <end position="683"/>
    </location>
</feature>
<dbReference type="OrthoDB" id="10248838at2759"/>
<protein>
    <recommendedName>
        <fullName evidence="10">Plasma membrane fusion protein PRM1</fullName>
    </recommendedName>
</protein>
<dbReference type="Proteomes" id="UP000235388">
    <property type="component" value="Unassembled WGS sequence"/>
</dbReference>
<feature type="transmembrane region" description="Helical" evidence="10">
    <location>
        <begin position="623"/>
        <end position="648"/>
    </location>
</feature>
<comment type="caution">
    <text evidence="10">Lacks conserved residue(s) required for the propagation of feature annotation.</text>
</comment>
<dbReference type="GO" id="GO:0043332">
    <property type="term" value="C:mating projection tip"/>
    <property type="evidence" value="ECO:0007669"/>
    <property type="project" value="UniProtKB-UniRule"/>
</dbReference>
<evidence type="ECO:0000256" key="9">
    <source>
        <dbReference type="ARBA" id="ARBA00023180"/>
    </source>
</evidence>
<dbReference type="InterPro" id="IPR026777">
    <property type="entry name" value="PRM1"/>
</dbReference>
<feature type="compositionally biased region" description="Low complexity" evidence="11">
    <location>
        <begin position="737"/>
        <end position="746"/>
    </location>
</feature>
<feature type="transmembrane region" description="Helical" evidence="10">
    <location>
        <begin position="55"/>
        <end position="74"/>
    </location>
</feature>
<dbReference type="AlphaFoldDB" id="A0A2N5W3R2"/>
<feature type="transmembrane region" description="Helical" evidence="10">
    <location>
        <begin position="406"/>
        <end position="430"/>
    </location>
</feature>
<keyword evidence="8 10" id="KW-0472">Membrane</keyword>
<evidence type="ECO:0000256" key="8">
    <source>
        <dbReference type="ARBA" id="ARBA00023136"/>
    </source>
</evidence>
<comment type="similarity">
    <text evidence="3 10">Belongs to the PRM1 family.</text>
</comment>
<accession>A0A2N5W3R2</accession>
<dbReference type="PANTHER" id="PTHR31030">
    <property type="entry name" value="PLASMA MEMBRANE FUSION PROTEIN PRM1"/>
    <property type="match status" value="1"/>
</dbReference>
<keyword evidence="4 10" id="KW-1003">Cell membrane</keyword>
<reference evidence="12 13" key="1">
    <citation type="submission" date="2017-11" db="EMBL/GenBank/DDBJ databases">
        <title>De novo assembly and phasing of dikaryotic genomes from two isolates of Puccinia coronata f. sp. avenae, the causal agent of oat crown rust.</title>
        <authorList>
            <person name="Miller M.E."/>
            <person name="Zhang Y."/>
            <person name="Omidvar V."/>
            <person name="Sperschneider J."/>
            <person name="Schwessinger B."/>
            <person name="Raley C."/>
            <person name="Palmer J.M."/>
            <person name="Garnica D."/>
            <person name="Upadhyaya N."/>
            <person name="Rathjen J."/>
            <person name="Taylor J.M."/>
            <person name="Park R.F."/>
            <person name="Dodds P.N."/>
            <person name="Hirsch C.D."/>
            <person name="Kianian S.F."/>
            <person name="Figueroa M."/>
        </authorList>
    </citation>
    <scope>NUCLEOTIDE SEQUENCE [LARGE SCALE GENOMIC DNA]</scope>
    <source>
        <strain evidence="12">12NC29</strain>
    </source>
</reference>
<proteinExistence type="inferred from homology"/>
<gene>
    <name evidence="12" type="ORF">PCANC_01205</name>
</gene>
<comment type="caution">
    <text evidence="12">The sequence shown here is derived from an EMBL/GenBank/DDBJ whole genome shotgun (WGS) entry which is preliminary data.</text>
</comment>
<comment type="subcellular location">
    <subcellularLocation>
        <location evidence="2 10">Cell membrane</location>
        <topology evidence="2 10">Multi-pass membrane protein</topology>
    </subcellularLocation>
</comment>
<evidence type="ECO:0000256" key="10">
    <source>
        <dbReference type="RuleBase" id="RU366035"/>
    </source>
</evidence>
<evidence type="ECO:0000256" key="2">
    <source>
        <dbReference type="ARBA" id="ARBA00004651"/>
    </source>
</evidence>
<dbReference type="GO" id="GO:0005886">
    <property type="term" value="C:plasma membrane"/>
    <property type="evidence" value="ECO:0007669"/>
    <property type="project" value="UniProtKB-SubCell"/>
</dbReference>
<keyword evidence="5 10" id="KW-0812">Transmembrane</keyword>
<feature type="region of interest" description="Disordered" evidence="11">
    <location>
        <begin position="697"/>
        <end position="746"/>
    </location>
</feature>
<evidence type="ECO:0000256" key="1">
    <source>
        <dbReference type="ARBA" id="ARBA00002512"/>
    </source>
</evidence>